<accession>A0A8S1QFW2</accession>
<gene>
    <name evidence="1" type="ORF">PSON_ATCC_30995.1.T1040003</name>
</gene>
<name>A0A8S1QFW2_9CILI</name>
<sequence>MAKDQDSNFKQIILLRQKLTSNIRLSNGKMKNRNNHIIQIQKQIMNSTHVLEQLHRNLKKYKKSIKIEKRN</sequence>
<dbReference type="Proteomes" id="UP000692954">
    <property type="component" value="Unassembled WGS sequence"/>
</dbReference>
<proteinExistence type="predicted"/>
<comment type="caution">
    <text evidence="1">The sequence shown here is derived from an EMBL/GenBank/DDBJ whole genome shotgun (WGS) entry which is preliminary data.</text>
</comment>
<evidence type="ECO:0000313" key="2">
    <source>
        <dbReference type="Proteomes" id="UP000692954"/>
    </source>
</evidence>
<organism evidence="1 2">
    <name type="scientific">Paramecium sonneborni</name>
    <dbReference type="NCBI Taxonomy" id="65129"/>
    <lineage>
        <taxon>Eukaryota</taxon>
        <taxon>Sar</taxon>
        <taxon>Alveolata</taxon>
        <taxon>Ciliophora</taxon>
        <taxon>Intramacronucleata</taxon>
        <taxon>Oligohymenophorea</taxon>
        <taxon>Peniculida</taxon>
        <taxon>Parameciidae</taxon>
        <taxon>Paramecium</taxon>
    </lineage>
</organism>
<dbReference type="AlphaFoldDB" id="A0A8S1QFW2"/>
<keyword evidence="2" id="KW-1185">Reference proteome</keyword>
<evidence type="ECO:0000313" key="1">
    <source>
        <dbReference type="EMBL" id="CAD8113627.1"/>
    </source>
</evidence>
<dbReference type="EMBL" id="CAJJDN010000104">
    <property type="protein sequence ID" value="CAD8113627.1"/>
    <property type="molecule type" value="Genomic_DNA"/>
</dbReference>
<evidence type="ECO:0008006" key="3">
    <source>
        <dbReference type="Google" id="ProtNLM"/>
    </source>
</evidence>
<reference evidence="1" key="1">
    <citation type="submission" date="2021-01" db="EMBL/GenBank/DDBJ databases">
        <authorList>
            <consortium name="Genoscope - CEA"/>
            <person name="William W."/>
        </authorList>
    </citation>
    <scope>NUCLEOTIDE SEQUENCE</scope>
</reference>
<protein>
    <recommendedName>
        <fullName evidence="3">Ribosomal protein L29</fullName>
    </recommendedName>
</protein>